<accession>A0A0F9NCD2</accession>
<dbReference type="InterPro" id="IPR003611">
    <property type="entry name" value="NUMOD3"/>
</dbReference>
<evidence type="ECO:0000259" key="1">
    <source>
        <dbReference type="SMART" id="SM00496"/>
    </source>
</evidence>
<evidence type="ECO:0000313" key="2">
    <source>
        <dbReference type="EMBL" id="KKN09622.1"/>
    </source>
</evidence>
<dbReference type="InterPro" id="IPR007569">
    <property type="entry name" value="DUF559"/>
</dbReference>
<dbReference type="Gene3D" id="3.40.960.10">
    <property type="entry name" value="VSR Endonuclease"/>
    <property type="match status" value="1"/>
</dbReference>
<dbReference type="Pfam" id="PF07460">
    <property type="entry name" value="NUMOD3"/>
    <property type="match status" value="1"/>
</dbReference>
<dbReference type="AlphaFoldDB" id="A0A0F9NCD2"/>
<dbReference type="InterPro" id="IPR011335">
    <property type="entry name" value="Restrct_endonuc-II-like"/>
</dbReference>
<reference evidence="2" key="1">
    <citation type="journal article" date="2015" name="Nature">
        <title>Complex archaea that bridge the gap between prokaryotes and eukaryotes.</title>
        <authorList>
            <person name="Spang A."/>
            <person name="Saw J.H."/>
            <person name="Jorgensen S.L."/>
            <person name="Zaremba-Niedzwiedzka K."/>
            <person name="Martijn J."/>
            <person name="Lind A.E."/>
            <person name="van Eijk R."/>
            <person name="Schleper C."/>
            <person name="Guy L."/>
            <person name="Ettema T.J."/>
        </authorList>
    </citation>
    <scope>NUCLEOTIDE SEQUENCE</scope>
</reference>
<sequence>MERINYYLKMTTKRYKQTKEHKKRIGIANAIKLKGRKLSEKTKMKMSVAKRKRIKELGYMNSQETRKKLSEIMKNKWANGEVTEKQRNNIKEYGIKTQFKKDHQVPKKWREAVKENRAKQIFPKTDSSIEVKIQNYLKELKIEFFTHQYIKIKHGYQCDILIPSMNLVIECDGNYWHKFPMGLERDHIRTKELIEKGFKVLRLWESEIKTMKLNDFKRRLINYAM</sequence>
<name>A0A0F9NCD2_9ZZZZ</name>
<dbReference type="EMBL" id="LAZR01004326">
    <property type="protein sequence ID" value="KKN09622.1"/>
    <property type="molecule type" value="Genomic_DNA"/>
</dbReference>
<proteinExistence type="predicted"/>
<dbReference type="GO" id="GO:0003677">
    <property type="term" value="F:DNA binding"/>
    <property type="evidence" value="ECO:0007669"/>
    <property type="project" value="InterPro"/>
</dbReference>
<gene>
    <name evidence="2" type="ORF">LCGC14_1044770</name>
</gene>
<dbReference type="SUPFAM" id="SSF52980">
    <property type="entry name" value="Restriction endonuclease-like"/>
    <property type="match status" value="1"/>
</dbReference>
<protein>
    <recommendedName>
        <fullName evidence="1">Nuclease associated modular domain-containing protein</fullName>
    </recommendedName>
</protein>
<dbReference type="SMART" id="SM00496">
    <property type="entry name" value="IENR2"/>
    <property type="match status" value="3"/>
</dbReference>
<dbReference type="Pfam" id="PF04480">
    <property type="entry name" value="DUF559"/>
    <property type="match status" value="1"/>
</dbReference>
<comment type="caution">
    <text evidence="2">The sequence shown here is derived from an EMBL/GenBank/DDBJ whole genome shotgun (WGS) entry which is preliminary data.</text>
</comment>
<feature type="domain" description="Nuclease associated modular" evidence="1">
    <location>
        <begin position="13"/>
        <end position="29"/>
    </location>
</feature>
<feature type="domain" description="Nuclease associated modular" evidence="1">
    <location>
        <begin position="57"/>
        <end position="73"/>
    </location>
</feature>
<organism evidence="2">
    <name type="scientific">marine sediment metagenome</name>
    <dbReference type="NCBI Taxonomy" id="412755"/>
    <lineage>
        <taxon>unclassified sequences</taxon>
        <taxon>metagenomes</taxon>
        <taxon>ecological metagenomes</taxon>
    </lineage>
</organism>
<feature type="domain" description="Nuclease associated modular" evidence="1">
    <location>
        <begin position="34"/>
        <end position="50"/>
    </location>
</feature>